<dbReference type="EMBL" id="VSRR010001240">
    <property type="protein sequence ID" value="MPC23691.1"/>
    <property type="molecule type" value="Genomic_DNA"/>
</dbReference>
<feature type="compositionally biased region" description="Pro residues" evidence="1">
    <location>
        <begin position="61"/>
        <end position="73"/>
    </location>
</feature>
<accession>A0A5B7DPW6</accession>
<proteinExistence type="predicted"/>
<evidence type="ECO:0000313" key="2">
    <source>
        <dbReference type="EMBL" id="MPC23691.1"/>
    </source>
</evidence>
<reference evidence="2 3" key="1">
    <citation type="submission" date="2019-05" db="EMBL/GenBank/DDBJ databases">
        <title>Another draft genome of Portunus trituberculatus and its Hox gene families provides insights of decapod evolution.</title>
        <authorList>
            <person name="Jeong J.-H."/>
            <person name="Song I."/>
            <person name="Kim S."/>
            <person name="Choi T."/>
            <person name="Kim D."/>
            <person name="Ryu S."/>
            <person name="Kim W."/>
        </authorList>
    </citation>
    <scope>NUCLEOTIDE SEQUENCE [LARGE SCALE GENOMIC DNA]</scope>
    <source>
        <tissue evidence="2">Muscle</tissue>
    </source>
</reference>
<dbReference type="Proteomes" id="UP000324222">
    <property type="component" value="Unassembled WGS sequence"/>
</dbReference>
<evidence type="ECO:0000313" key="3">
    <source>
        <dbReference type="Proteomes" id="UP000324222"/>
    </source>
</evidence>
<comment type="caution">
    <text evidence="2">The sequence shown here is derived from an EMBL/GenBank/DDBJ whole genome shotgun (WGS) entry which is preliminary data.</text>
</comment>
<feature type="region of interest" description="Disordered" evidence="1">
    <location>
        <begin position="52"/>
        <end position="99"/>
    </location>
</feature>
<evidence type="ECO:0000256" key="1">
    <source>
        <dbReference type="SAM" id="MobiDB-lite"/>
    </source>
</evidence>
<organism evidence="2 3">
    <name type="scientific">Portunus trituberculatus</name>
    <name type="common">Swimming crab</name>
    <name type="synonym">Neptunus trituberculatus</name>
    <dbReference type="NCBI Taxonomy" id="210409"/>
    <lineage>
        <taxon>Eukaryota</taxon>
        <taxon>Metazoa</taxon>
        <taxon>Ecdysozoa</taxon>
        <taxon>Arthropoda</taxon>
        <taxon>Crustacea</taxon>
        <taxon>Multicrustacea</taxon>
        <taxon>Malacostraca</taxon>
        <taxon>Eumalacostraca</taxon>
        <taxon>Eucarida</taxon>
        <taxon>Decapoda</taxon>
        <taxon>Pleocyemata</taxon>
        <taxon>Brachyura</taxon>
        <taxon>Eubrachyura</taxon>
        <taxon>Portunoidea</taxon>
        <taxon>Portunidae</taxon>
        <taxon>Portuninae</taxon>
        <taxon>Portunus</taxon>
    </lineage>
</organism>
<keyword evidence="3" id="KW-1185">Reference proteome</keyword>
<protein>
    <submittedName>
        <fullName evidence="2">Uncharacterized protein</fullName>
    </submittedName>
</protein>
<name>A0A5B7DPW6_PORTR</name>
<dbReference type="AlphaFoldDB" id="A0A5B7DPW6"/>
<sequence>MVTGRVVRWRGSGFTFPFGDPCSLVLPGPGDLVKNEDMDICLAMASVKMSIFAPKQRSTTPHPPQPPHSPPSRLPATRDRGVPHPNDSTELFDKLHRKL</sequence>
<gene>
    <name evidence="2" type="ORF">E2C01_016752</name>
</gene>